<feature type="compositionally biased region" description="Polar residues" evidence="1">
    <location>
        <begin position="523"/>
        <end position="549"/>
    </location>
</feature>
<accession>A0AAV5A407</accession>
<evidence type="ECO:0000259" key="2">
    <source>
        <dbReference type="Pfam" id="PF19050"/>
    </source>
</evidence>
<dbReference type="PANTHER" id="PTHR46689:SF3">
    <property type="entry name" value="PHOD-LIKE PHOSPHATASE DOMAIN-CONTAINING PROTEIN"/>
    <property type="match status" value="1"/>
</dbReference>
<sequence length="614" mass="69347">MSTLSTLTCGPLLRYRLIDYDTATWNGSLLIVTPTGIIPSYLKLTQSTELTSAHVVVPLCIFSGEGHSFWRYPLSIRLSDEERKIKYELDEPEANGSFWIPGKDQTMRTMFYSCNGFSVKVPHDAFAGPVLWKDSLSGGGDQIYSDRVAVTGPLQSWSKETSPKRRAETPFTEQMSKDLDDWYFWNYIDWYTTSPYREALASIPGINIWDDHDIIDGYGSYKDRFMRTPIFLGIGKIAYKYYMLFQHHTNPDDKDTTATPDPSFVVGNEPGPYIQYKSISLSTNLGPRTVFYGLECRVERTRERICYESTYDQMFLRLEDTVKKGITKHLVILVGVPIAYPRLVWLEGLLSSRFFTGPLSLFNKIFGVGKGLFNKFDGSSELLDDLDDHWCAVHHKRERNAFVRRLQSFAEHKAVRITILSGDVHLASVGRFYSSPRLDIPQNKDHRYMVNIISSAITNAPPPTAVANLMHRRNKIHILDRHTHENLMALFRETPEGKKRTKCATMPARNYVIITEHAGLMNQSESQENGPSEISQQNLPNETGAQENGESADLPVAKSERGGVTAKENVSAAAPAMGTTRLYALDVAFKVEINPKDSEGRTKSYGFSIPALEV</sequence>
<comment type="caution">
    <text evidence="3">The sequence shown here is derived from an EMBL/GenBank/DDBJ whole genome shotgun (WGS) entry which is preliminary data.</text>
</comment>
<feature type="domain" description="PhoD-like phosphatase" evidence="2">
    <location>
        <begin position="370"/>
        <end position="519"/>
    </location>
</feature>
<evidence type="ECO:0000313" key="3">
    <source>
        <dbReference type="EMBL" id="GJJ08193.1"/>
    </source>
</evidence>
<evidence type="ECO:0000313" key="4">
    <source>
        <dbReference type="Proteomes" id="UP001050691"/>
    </source>
</evidence>
<gene>
    <name evidence="3" type="ORF">Clacol_002401</name>
</gene>
<dbReference type="CDD" id="cd07389">
    <property type="entry name" value="MPP_PhoD"/>
    <property type="match status" value="1"/>
</dbReference>
<dbReference type="InterPro" id="IPR043904">
    <property type="entry name" value="PhoD_2-like"/>
</dbReference>
<dbReference type="Gene3D" id="3.60.21.70">
    <property type="entry name" value="PhoD-like phosphatase"/>
    <property type="match status" value="1"/>
</dbReference>
<dbReference type="Pfam" id="PF19050">
    <property type="entry name" value="PhoD_2"/>
    <property type="match status" value="2"/>
</dbReference>
<dbReference type="EMBL" id="BPWL01000003">
    <property type="protein sequence ID" value="GJJ08193.1"/>
    <property type="molecule type" value="Genomic_DNA"/>
</dbReference>
<evidence type="ECO:0000256" key="1">
    <source>
        <dbReference type="SAM" id="MobiDB-lite"/>
    </source>
</evidence>
<dbReference type="InterPro" id="IPR018946">
    <property type="entry name" value="PhoD-like_MPP"/>
</dbReference>
<protein>
    <recommendedName>
        <fullName evidence="2">PhoD-like phosphatase domain-containing protein</fullName>
    </recommendedName>
</protein>
<proteinExistence type="predicted"/>
<feature type="region of interest" description="Disordered" evidence="1">
    <location>
        <begin position="523"/>
        <end position="566"/>
    </location>
</feature>
<dbReference type="PANTHER" id="PTHR46689">
    <property type="entry name" value="MEMBRANE PROTEIN, PUTATIVE-RELATED"/>
    <property type="match status" value="1"/>
</dbReference>
<keyword evidence="4" id="KW-1185">Reference proteome</keyword>
<name>A0AAV5A407_9AGAM</name>
<organism evidence="3 4">
    <name type="scientific">Clathrus columnatus</name>
    <dbReference type="NCBI Taxonomy" id="1419009"/>
    <lineage>
        <taxon>Eukaryota</taxon>
        <taxon>Fungi</taxon>
        <taxon>Dikarya</taxon>
        <taxon>Basidiomycota</taxon>
        <taxon>Agaricomycotina</taxon>
        <taxon>Agaricomycetes</taxon>
        <taxon>Phallomycetidae</taxon>
        <taxon>Phallales</taxon>
        <taxon>Clathraceae</taxon>
        <taxon>Clathrus</taxon>
    </lineage>
</organism>
<dbReference type="InterPro" id="IPR038607">
    <property type="entry name" value="PhoD-like_sf"/>
</dbReference>
<dbReference type="GO" id="GO:0016020">
    <property type="term" value="C:membrane"/>
    <property type="evidence" value="ECO:0007669"/>
    <property type="project" value="TreeGrafter"/>
</dbReference>
<dbReference type="Proteomes" id="UP001050691">
    <property type="component" value="Unassembled WGS sequence"/>
</dbReference>
<dbReference type="AlphaFoldDB" id="A0AAV5A407"/>
<feature type="domain" description="PhoD-like phosphatase" evidence="2">
    <location>
        <begin position="138"/>
        <end position="349"/>
    </location>
</feature>
<reference evidence="3" key="1">
    <citation type="submission" date="2021-10" db="EMBL/GenBank/DDBJ databases">
        <title>De novo Genome Assembly of Clathrus columnatus (Basidiomycota, Fungi) Using Illumina and Nanopore Sequence Data.</title>
        <authorList>
            <person name="Ogiso-Tanaka E."/>
            <person name="Itagaki H."/>
            <person name="Hosoya T."/>
            <person name="Hosaka K."/>
        </authorList>
    </citation>
    <scope>NUCLEOTIDE SEQUENCE</scope>
    <source>
        <strain evidence="3">MO-923</strain>
    </source>
</reference>